<dbReference type="KEGG" id="fes:HER31_18635"/>
<sequence length="175" mass="20096">MLKFLFAITLSLLIAAGAVAEEQGPPEEPTQAPELELANRYINALTERNFRTLRRMLHRETKFKDEMAGKDVTGTRDILMFLKRVHTYTESYAFVIDHQFFKGSEVVMIGSYYYQARGDLFGMPGKLITLTIPGVTMLDVDVDEQRIDEHVDILDYATMKAQLKLYHYEPIDPVD</sequence>
<keyword evidence="3" id="KW-1185">Reference proteome</keyword>
<dbReference type="Proteomes" id="UP000501602">
    <property type="component" value="Chromosome"/>
</dbReference>
<dbReference type="SUPFAM" id="SSF54427">
    <property type="entry name" value="NTF2-like"/>
    <property type="match status" value="1"/>
</dbReference>
<keyword evidence="1" id="KW-0732">Signal</keyword>
<dbReference type="AlphaFoldDB" id="A0A6H1UJF2"/>
<gene>
    <name evidence="2" type="ORF">HER31_18635</name>
</gene>
<name>A0A6H1UJF2_9GAMM</name>
<organism evidence="2 3">
    <name type="scientific">Ferrimonas lipolytica</name>
    <dbReference type="NCBI Taxonomy" id="2724191"/>
    <lineage>
        <taxon>Bacteria</taxon>
        <taxon>Pseudomonadati</taxon>
        <taxon>Pseudomonadota</taxon>
        <taxon>Gammaproteobacteria</taxon>
        <taxon>Alteromonadales</taxon>
        <taxon>Ferrimonadaceae</taxon>
        <taxon>Ferrimonas</taxon>
    </lineage>
</organism>
<dbReference type="InterPro" id="IPR032710">
    <property type="entry name" value="NTF2-like_dom_sf"/>
</dbReference>
<feature type="signal peptide" evidence="1">
    <location>
        <begin position="1"/>
        <end position="20"/>
    </location>
</feature>
<dbReference type="RefSeq" id="WP_168662993.1">
    <property type="nucleotide sequence ID" value="NZ_CP051180.1"/>
</dbReference>
<reference evidence="2 3" key="1">
    <citation type="submission" date="2020-04" db="EMBL/GenBank/DDBJ databases">
        <title>Ferrimonas sp. S7 isolated from sea water.</title>
        <authorList>
            <person name="Bae S.S."/>
            <person name="Baek K."/>
        </authorList>
    </citation>
    <scope>NUCLEOTIDE SEQUENCE [LARGE SCALE GENOMIC DNA]</scope>
    <source>
        <strain evidence="2 3">S7</strain>
    </source>
</reference>
<dbReference type="Gene3D" id="3.10.450.50">
    <property type="match status" value="1"/>
</dbReference>
<evidence type="ECO:0000313" key="3">
    <source>
        <dbReference type="Proteomes" id="UP000501602"/>
    </source>
</evidence>
<evidence type="ECO:0000256" key="1">
    <source>
        <dbReference type="SAM" id="SignalP"/>
    </source>
</evidence>
<protein>
    <submittedName>
        <fullName evidence="2">Nuclear transport factor 2 family protein</fullName>
    </submittedName>
</protein>
<dbReference type="EMBL" id="CP051180">
    <property type="protein sequence ID" value="QIZ78740.1"/>
    <property type="molecule type" value="Genomic_DNA"/>
</dbReference>
<feature type="chain" id="PRO_5026273871" evidence="1">
    <location>
        <begin position="21"/>
        <end position="175"/>
    </location>
</feature>
<dbReference type="GO" id="GO:0030638">
    <property type="term" value="P:polyketide metabolic process"/>
    <property type="evidence" value="ECO:0007669"/>
    <property type="project" value="InterPro"/>
</dbReference>
<dbReference type="Pfam" id="PF07366">
    <property type="entry name" value="SnoaL"/>
    <property type="match status" value="1"/>
</dbReference>
<accession>A0A6H1UJF2</accession>
<dbReference type="InterPro" id="IPR009959">
    <property type="entry name" value="Cyclase_SnoaL-like"/>
</dbReference>
<evidence type="ECO:0000313" key="2">
    <source>
        <dbReference type="EMBL" id="QIZ78740.1"/>
    </source>
</evidence>
<proteinExistence type="predicted"/>